<accession>A0A1B0AAQ9</accession>
<proteinExistence type="predicted"/>
<reference evidence="2" key="2">
    <citation type="submission" date="2020-05" db="UniProtKB">
        <authorList>
            <consortium name="EnsemblMetazoa"/>
        </authorList>
    </citation>
    <scope>IDENTIFICATION</scope>
    <source>
        <strain evidence="2">IAEA</strain>
    </source>
</reference>
<keyword evidence="1" id="KW-0732">Signal</keyword>
<organism evidence="2 3">
    <name type="scientific">Glossina pallidipes</name>
    <name type="common">Tsetse fly</name>
    <dbReference type="NCBI Taxonomy" id="7398"/>
    <lineage>
        <taxon>Eukaryota</taxon>
        <taxon>Metazoa</taxon>
        <taxon>Ecdysozoa</taxon>
        <taxon>Arthropoda</taxon>
        <taxon>Hexapoda</taxon>
        <taxon>Insecta</taxon>
        <taxon>Pterygota</taxon>
        <taxon>Neoptera</taxon>
        <taxon>Endopterygota</taxon>
        <taxon>Diptera</taxon>
        <taxon>Brachycera</taxon>
        <taxon>Muscomorpha</taxon>
        <taxon>Hippoboscoidea</taxon>
        <taxon>Glossinidae</taxon>
        <taxon>Glossina</taxon>
    </lineage>
</organism>
<evidence type="ECO:0000313" key="3">
    <source>
        <dbReference type="Proteomes" id="UP000092445"/>
    </source>
</evidence>
<name>A0A1B0AAQ9_GLOPL</name>
<dbReference type="Proteomes" id="UP000092445">
    <property type="component" value="Unassembled WGS sequence"/>
</dbReference>
<evidence type="ECO:0000256" key="1">
    <source>
        <dbReference type="SAM" id="SignalP"/>
    </source>
</evidence>
<reference evidence="3" key="1">
    <citation type="submission" date="2014-03" db="EMBL/GenBank/DDBJ databases">
        <authorList>
            <person name="Aksoy S."/>
            <person name="Warren W."/>
            <person name="Wilson R.K."/>
        </authorList>
    </citation>
    <scope>NUCLEOTIDE SEQUENCE [LARGE SCALE GENOMIC DNA]</scope>
    <source>
        <strain evidence="3">IAEA</strain>
    </source>
</reference>
<dbReference type="EnsemblMetazoa" id="GPAI039607-RA">
    <property type="protein sequence ID" value="GPAI039607-PA"/>
    <property type="gene ID" value="GPAI039607"/>
</dbReference>
<dbReference type="VEuPathDB" id="VectorBase:GPAI039607"/>
<feature type="chain" id="PRO_5008403661" evidence="1">
    <location>
        <begin position="26"/>
        <end position="84"/>
    </location>
</feature>
<evidence type="ECO:0000313" key="2">
    <source>
        <dbReference type="EnsemblMetazoa" id="GPAI039607-PA"/>
    </source>
</evidence>
<sequence>MICKFIQLFIIGLTINCICISLLSAAETNKDENLLTDKNRILSTRGTIDHNRVLKRTTNFDTPLISVAISPSYRRTRRFYPLMG</sequence>
<feature type="signal peptide" evidence="1">
    <location>
        <begin position="1"/>
        <end position="25"/>
    </location>
</feature>
<dbReference type="AlphaFoldDB" id="A0A1B0AAQ9"/>
<protein>
    <submittedName>
        <fullName evidence="2">Uncharacterized protein</fullName>
    </submittedName>
</protein>
<keyword evidence="3" id="KW-1185">Reference proteome</keyword>